<organism evidence="1 2">
    <name type="scientific">Rothia mucilaginosa (strain DY-18)</name>
    <name type="common">Stomatococcus mucilaginosus</name>
    <dbReference type="NCBI Taxonomy" id="680646"/>
    <lineage>
        <taxon>Bacteria</taxon>
        <taxon>Bacillati</taxon>
        <taxon>Actinomycetota</taxon>
        <taxon>Actinomycetes</taxon>
        <taxon>Micrococcales</taxon>
        <taxon>Micrococcaceae</taxon>
        <taxon>Rothia</taxon>
    </lineage>
</organism>
<protein>
    <submittedName>
        <fullName evidence="1">Spermidine synthase</fullName>
    </submittedName>
</protein>
<reference evidence="1 2" key="2">
    <citation type="journal article" date="2010" name="J Osaka Dent Univ">
        <title>Isolation and identification of Rothia mucilaginosa from persistent apical periodontitis lesions.</title>
        <authorList>
            <person name="Yamane K."/>
            <person name="Yoshida M."/>
            <person name="Fujihira T."/>
            <person name="Baba T."/>
            <person name="Tsuji N."/>
            <person name="Hayashi H."/>
            <person name="Sugimori C."/>
            <person name="Yamanaka T."/>
            <person name="Mashimo C."/>
            <person name="Nambu T."/>
            <person name="Kawai H."/>
            <person name="Fukushima H."/>
        </authorList>
    </citation>
    <scope>NUCLEOTIDE SEQUENCE [LARGE SCALE GENOMIC DNA]</scope>
    <source>
        <strain evidence="1 2">DY-18</strain>
    </source>
</reference>
<sequence>MHATARNRLAGARRSRSARLLHQRVVNHVRRELAKLTLSRLLNQVVRNLRVLRQQRTVQVGANHVVHARTLIRVGHVVTLTLGDGSQRGAAGTQVSQARVVLKTNHGAELLRLLNNVADQAVIAADRVRIKNADTLQHLTLTGAEFLAEQLVQATNDEHRYASLSQRAQRITVRVQVILNHGLTGVLTAAAQNDVNIFRERLTGVVVQNLHVKAVRLRATSQRQSVTPVAVNVHVERVQLQNTQSLTVIGAGGGGALKSVSCRH</sequence>
<proteinExistence type="predicted"/>
<keyword evidence="2" id="KW-1185">Reference proteome</keyword>
<accession>D2NSZ9</accession>
<name>D2NSZ9_ROTMD</name>
<dbReference type="KEGG" id="rmu:RMDY18_09430"/>
<dbReference type="AlphaFoldDB" id="D2NSZ9"/>
<evidence type="ECO:0000313" key="2">
    <source>
        <dbReference type="Proteomes" id="UP000001883"/>
    </source>
</evidence>
<reference evidence="2" key="1">
    <citation type="submission" date="2009-07" db="EMBL/GenBank/DDBJ databases">
        <title>Complete genome sequence of Rothia mucilaginosa DJ.</title>
        <authorList>
            <person name="Yamane K."/>
            <person name="Nambu T."/>
            <person name="Mashimo C."/>
            <person name="Sugimori C."/>
            <person name="Yamanaka T."/>
            <person name="Leung K."/>
            <person name="Fukushima H."/>
        </authorList>
    </citation>
    <scope>NUCLEOTIDE SEQUENCE [LARGE SCALE GENOMIC DNA]</scope>
    <source>
        <strain evidence="2">DY-18</strain>
    </source>
</reference>
<gene>
    <name evidence="1" type="ordered locus">RMDY18_09430</name>
</gene>
<evidence type="ECO:0000313" key="1">
    <source>
        <dbReference type="EMBL" id="BAI64775.1"/>
    </source>
</evidence>
<dbReference type="EMBL" id="AP011540">
    <property type="protein sequence ID" value="BAI64775.1"/>
    <property type="molecule type" value="Genomic_DNA"/>
</dbReference>
<reference evidence="1 2" key="3">
    <citation type="journal article" date="2010" name="Sequencing">
        <title>Complete Genome Sequence of Rothia mucilaginosa DY-18: A Clinical Isolate with Dense Meshwork-Like Structures from a Persistent Apical Periodontitis Lesion.</title>
        <authorList>
            <person name="Yamane K."/>
            <person name="Nambu T."/>
            <person name="Yamanaka T."/>
            <person name="Mashimo C."/>
            <person name="Sugimori C."/>
            <person name="Leung K.-P."/>
            <person name="Fukushima H."/>
        </authorList>
    </citation>
    <scope>NUCLEOTIDE SEQUENCE [LARGE SCALE GENOMIC DNA]</scope>
    <source>
        <strain evidence="1 2">DY-18</strain>
    </source>
</reference>
<dbReference type="Proteomes" id="UP000001883">
    <property type="component" value="Chromosome"/>
</dbReference>
<dbReference type="HOGENOM" id="CLU_1053280_0_0_11"/>